<dbReference type="InterPro" id="IPR005720">
    <property type="entry name" value="Dihydroorotate_DH_cat"/>
</dbReference>
<dbReference type="Gene3D" id="3.20.20.70">
    <property type="entry name" value="Aldolase class I"/>
    <property type="match status" value="1"/>
</dbReference>
<dbReference type="GO" id="GO:0005886">
    <property type="term" value="C:plasma membrane"/>
    <property type="evidence" value="ECO:0007669"/>
    <property type="project" value="TreeGrafter"/>
</dbReference>
<dbReference type="PANTHER" id="PTHR48109:SF4">
    <property type="entry name" value="DIHYDROOROTATE DEHYDROGENASE (QUINONE), MITOCHONDRIAL"/>
    <property type="match status" value="1"/>
</dbReference>
<evidence type="ECO:0000256" key="4">
    <source>
        <dbReference type="ARBA" id="ARBA00022643"/>
    </source>
</evidence>
<keyword evidence="10" id="KW-1185">Reference proteome</keyword>
<evidence type="ECO:0000313" key="9">
    <source>
        <dbReference type="EMBL" id="OXM85090.1"/>
    </source>
</evidence>
<keyword evidence="5" id="KW-0665">Pyrimidine biosynthesis</keyword>
<comment type="cofactor">
    <cofactor evidence="1">
        <name>FMN</name>
        <dbReference type="ChEBI" id="CHEBI:58210"/>
    </cofactor>
</comment>
<protein>
    <recommendedName>
        <fullName evidence="8">Dihydroorotate dehydrogenase catalytic domain-containing protein</fullName>
    </recommendedName>
</protein>
<evidence type="ECO:0000256" key="7">
    <source>
        <dbReference type="SAM" id="Phobius"/>
    </source>
</evidence>
<proteinExistence type="predicted"/>
<evidence type="ECO:0000256" key="2">
    <source>
        <dbReference type="ARBA" id="ARBA00004725"/>
    </source>
</evidence>
<evidence type="ECO:0000313" key="10">
    <source>
        <dbReference type="Proteomes" id="UP000215509"/>
    </source>
</evidence>
<evidence type="ECO:0000256" key="5">
    <source>
        <dbReference type="ARBA" id="ARBA00022975"/>
    </source>
</evidence>
<comment type="caution">
    <text evidence="9">The sequence shown here is derived from an EMBL/GenBank/DDBJ whole genome shotgun (WGS) entry which is preliminary data.</text>
</comment>
<feature type="domain" description="Dihydroorotate dehydrogenase catalytic" evidence="8">
    <location>
        <begin position="273"/>
        <end position="348"/>
    </location>
</feature>
<dbReference type="InterPro" id="IPR013785">
    <property type="entry name" value="Aldolase_TIM"/>
</dbReference>
<keyword evidence="6" id="KW-0560">Oxidoreductase</keyword>
<feature type="transmembrane region" description="Helical" evidence="7">
    <location>
        <begin position="478"/>
        <end position="494"/>
    </location>
</feature>
<keyword evidence="3" id="KW-0285">Flavoprotein</keyword>
<dbReference type="RefSeq" id="WP_094015853.1">
    <property type="nucleotide sequence ID" value="NZ_NMQW01000023.1"/>
</dbReference>
<feature type="transmembrane region" description="Helical" evidence="7">
    <location>
        <begin position="423"/>
        <end position="442"/>
    </location>
</feature>
<evidence type="ECO:0000256" key="6">
    <source>
        <dbReference type="ARBA" id="ARBA00023002"/>
    </source>
</evidence>
<keyword evidence="4" id="KW-0288">FMN</keyword>
<feature type="transmembrane region" description="Helical" evidence="7">
    <location>
        <begin position="454"/>
        <end position="472"/>
    </location>
</feature>
<dbReference type="GO" id="GO:0004152">
    <property type="term" value="F:dihydroorotate dehydrogenase activity"/>
    <property type="evidence" value="ECO:0007669"/>
    <property type="project" value="TreeGrafter"/>
</dbReference>
<evidence type="ECO:0000256" key="1">
    <source>
        <dbReference type="ARBA" id="ARBA00001917"/>
    </source>
</evidence>
<dbReference type="GO" id="GO:0009220">
    <property type="term" value="P:pyrimidine ribonucleotide biosynthetic process"/>
    <property type="evidence" value="ECO:0007669"/>
    <property type="project" value="TreeGrafter"/>
</dbReference>
<comment type="pathway">
    <text evidence="2">Pyrimidine metabolism; UMP biosynthesis via de novo pathway.</text>
</comment>
<organism evidence="9 10">
    <name type="scientific">Paenibacillus rigui</name>
    <dbReference type="NCBI Taxonomy" id="554312"/>
    <lineage>
        <taxon>Bacteria</taxon>
        <taxon>Bacillati</taxon>
        <taxon>Bacillota</taxon>
        <taxon>Bacilli</taxon>
        <taxon>Bacillales</taxon>
        <taxon>Paenibacillaceae</taxon>
        <taxon>Paenibacillus</taxon>
    </lineage>
</organism>
<dbReference type="EMBL" id="NMQW01000023">
    <property type="protein sequence ID" value="OXM85090.1"/>
    <property type="molecule type" value="Genomic_DNA"/>
</dbReference>
<dbReference type="OrthoDB" id="9802377at2"/>
<dbReference type="GO" id="GO:0005737">
    <property type="term" value="C:cytoplasm"/>
    <property type="evidence" value="ECO:0007669"/>
    <property type="project" value="InterPro"/>
</dbReference>
<feature type="transmembrane region" description="Helical" evidence="7">
    <location>
        <begin position="366"/>
        <end position="387"/>
    </location>
</feature>
<feature type="transmembrane region" description="Helical" evidence="7">
    <location>
        <begin position="605"/>
        <end position="626"/>
    </location>
</feature>
<dbReference type="PANTHER" id="PTHR48109">
    <property type="entry name" value="DIHYDROOROTATE DEHYDROGENASE (QUINONE), MITOCHONDRIAL-RELATED"/>
    <property type="match status" value="1"/>
</dbReference>
<dbReference type="GO" id="GO:0006207">
    <property type="term" value="P:'de novo' pyrimidine nucleobase biosynthetic process"/>
    <property type="evidence" value="ECO:0007669"/>
    <property type="project" value="TreeGrafter"/>
</dbReference>
<feature type="transmembrane region" description="Helical" evidence="7">
    <location>
        <begin position="522"/>
        <end position="543"/>
    </location>
</feature>
<evidence type="ECO:0000259" key="8">
    <source>
        <dbReference type="Pfam" id="PF01180"/>
    </source>
</evidence>
<dbReference type="AlphaFoldDB" id="A0A229UNX0"/>
<name>A0A229UNX0_9BACL</name>
<keyword evidence="7" id="KW-1133">Transmembrane helix</keyword>
<reference evidence="9 10" key="1">
    <citation type="submission" date="2017-07" db="EMBL/GenBank/DDBJ databases">
        <title>Genome sequencing and assembly of Paenibacillus rigui.</title>
        <authorList>
            <person name="Mayilraj S."/>
        </authorList>
    </citation>
    <scope>NUCLEOTIDE SEQUENCE [LARGE SCALE GENOMIC DNA]</scope>
    <source>
        <strain evidence="9 10">JCM 16352</strain>
    </source>
</reference>
<dbReference type="SUPFAM" id="SSF51395">
    <property type="entry name" value="FMN-linked oxidoreductases"/>
    <property type="match status" value="1"/>
</dbReference>
<accession>A0A229UNX0</accession>
<sequence>MPDWSYQTIFRPLLFQLPSVLARDFTLKAMGGLSRLPGGSLLIKTLGHSESFPILASELAGIRLRYPVGLSGTLDPTGAAHRAMAQFGFGFIEIGPVTVNEVKAAGPILREAEQELIVYPDAQANAGLDNTVRRLQRKPGHDLPLMLRARSVRGRSPQEALQEQRILIERLAPYAAALYIDCLDEAWSVEETLALLDAVREHAGRLQRGAATKLRSGERPAAALQVSPAAPLPLLLYVPLRYPEEKLLPLLAAMSAGSWCGFVVGEAVETDEGAALVGASGKPACLDKVRLLRGQLGPQVPVVAAAGVHEPLDALDLLHAGASYVQLHSGLVYAGPGLPKRINEAIAEQKLGSVPEPADPSFWHSWGWMCLLGIGMMIGGLLAWIIAATTVVLPYDIQYLGMGPSSIAQANALVLGFMSHDRVTLAGTMISIGILYFQLGRYGMRKGQHWAKTALLTSGLVGFSSFFLYLGYGYFDPLHAAAAAVLLPMFILSMRSPGDLPSREGTNLHNDRLWRRAQWGQLMMVVLGFALAIGGIVISIVGITRVFVPEDLAYLCATPAMLSEINERLIPLIAHDRAGFGGALFSNAVALLASALWGIQQGRRWLWWTFLLGGFPGFLAGFSVHWEIQYTNFWHLLPAYFAAMLYVTGLVLLYPYMMSRPAAVRRSDADASHTGYANF</sequence>
<keyword evidence="7" id="KW-0812">Transmembrane</keyword>
<gene>
    <name evidence="9" type="ORF">CF651_15880</name>
</gene>
<dbReference type="Proteomes" id="UP000215509">
    <property type="component" value="Unassembled WGS sequence"/>
</dbReference>
<feature type="transmembrane region" description="Helical" evidence="7">
    <location>
        <begin position="638"/>
        <end position="657"/>
    </location>
</feature>
<evidence type="ECO:0000256" key="3">
    <source>
        <dbReference type="ARBA" id="ARBA00022630"/>
    </source>
</evidence>
<feature type="transmembrane region" description="Helical" evidence="7">
    <location>
        <begin position="578"/>
        <end position="598"/>
    </location>
</feature>
<dbReference type="Pfam" id="PF01180">
    <property type="entry name" value="DHO_dh"/>
    <property type="match status" value="1"/>
</dbReference>
<keyword evidence="7" id="KW-0472">Membrane</keyword>
<dbReference type="InterPro" id="IPR050074">
    <property type="entry name" value="DHO_dehydrogenase"/>
</dbReference>